<evidence type="ECO:0000313" key="7">
    <source>
        <dbReference type="Proteomes" id="UP000827092"/>
    </source>
</evidence>
<reference evidence="6 7" key="1">
    <citation type="journal article" date="2022" name="Nat. Ecol. Evol.">
        <title>A masculinizing supergene underlies an exaggerated male reproductive morph in a spider.</title>
        <authorList>
            <person name="Hendrickx F."/>
            <person name="De Corte Z."/>
            <person name="Sonet G."/>
            <person name="Van Belleghem S.M."/>
            <person name="Kostlbacher S."/>
            <person name="Vangestel C."/>
        </authorList>
    </citation>
    <scope>NUCLEOTIDE SEQUENCE [LARGE SCALE GENOMIC DNA]</scope>
    <source>
        <strain evidence="6">W744_W776</strain>
    </source>
</reference>
<evidence type="ECO:0000313" key="6">
    <source>
        <dbReference type="EMBL" id="KAG8181549.1"/>
    </source>
</evidence>
<dbReference type="GO" id="GO:0005634">
    <property type="term" value="C:nucleus"/>
    <property type="evidence" value="ECO:0007669"/>
    <property type="project" value="UniProtKB-SubCell"/>
</dbReference>
<comment type="caution">
    <text evidence="6">The sequence shown here is derived from an EMBL/GenBank/DDBJ whole genome shotgun (WGS) entry which is preliminary data.</text>
</comment>
<dbReference type="SMART" id="SM00520">
    <property type="entry name" value="BASIC"/>
    <property type="match status" value="1"/>
</dbReference>
<feature type="compositionally biased region" description="Polar residues" evidence="4">
    <location>
        <begin position="23"/>
        <end position="92"/>
    </location>
</feature>
<dbReference type="Proteomes" id="UP000827092">
    <property type="component" value="Unassembled WGS sequence"/>
</dbReference>
<keyword evidence="2" id="KW-0238">DNA-binding</keyword>
<feature type="region of interest" description="Disordered" evidence="4">
    <location>
        <begin position="430"/>
        <end position="462"/>
    </location>
</feature>
<dbReference type="GO" id="GO:0000981">
    <property type="term" value="F:DNA-binding transcription factor activity, RNA polymerase II-specific"/>
    <property type="evidence" value="ECO:0007669"/>
    <property type="project" value="TreeGrafter"/>
</dbReference>
<evidence type="ECO:0000259" key="5">
    <source>
        <dbReference type="PROSITE" id="PS50888"/>
    </source>
</evidence>
<gene>
    <name evidence="6" type="ORF">JTE90_025195</name>
</gene>
<dbReference type="GO" id="GO:0045663">
    <property type="term" value="P:positive regulation of myoblast differentiation"/>
    <property type="evidence" value="ECO:0007669"/>
    <property type="project" value="TreeGrafter"/>
</dbReference>
<evidence type="ECO:0000256" key="4">
    <source>
        <dbReference type="SAM" id="MobiDB-lite"/>
    </source>
</evidence>
<dbReference type="PANTHER" id="PTHR11534:SF9">
    <property type="entry name" value="MYOGENIC-DETERMINATION PROTEIN"/>
    <property type="match status" value="1"/>
</dbReference>
<feature type="region of interest" description="Disordered" evidence="4">
    <location>
        <begin position="1"/>
        <end position="92"/>
    </location>
</feature>
<dbReference type="GO" id="GO:0007517">
    <property type="term" value="P:muscle organ development"/>
    <property type="evidence" value="ECO:0007669"/>
    <property type="project" value="InterPro"/>
</dbReference>
<protein>
    <recommendedName>
        <fullName evidence="5">BHLH domain-containing protein</fullName>
    </recommendedName>
</protein>
<name>A0AAV6UBJ8_9ARAC</name>
<dbReference type="Pfam" id="PF01586">
    <property type="entry name" value="Basic"/>
    <property type="match status" value="1"/>
</dbReference>
<dbReference type="AlphaFoldDB" id="A0AAV6UBJ8"/>
<evidence type="ECO:0000256" key="1">
    <source>
        <dbReference type="ARBA" id="ARBA00004123"/>
    </source>
</evidence>
<keyword evidence="3" id="KW-0539">Nucleus</keyword>
<dbReference type="Pfam" id="PF00010">
    <property type="entry name" value="HLH"/>
    <property type="match status" value="1"/>
</dbReference>
<dbReference type="SMART" id="SM00353">
    <property type="entry name" value="HLH"/>
    <property type="match status" value="1"/>
</dbReference>
<dbReference type="PROSITE" id="PS50888">
    <property type="entry name" value="BHLH"/>
    <property type="match status" value="1"/>
</dbReference>
<dbReference type="GO" id="GO:0046983">
    <property type="term" value="F:protein dimerization activity"/>
    <property type="evidence" value="ECO:0007669"/>
    <property type="project" value="InterPro"/>
</dbReference>
<proteinExistence type="predicted"/>
<keyword evidence="7" id="KW-1185">Reference proteome</keyword>
<feature type="compositionally biased region" description="Polar residues" evidence="4">
    <location>
        <begin position="448"/>
        <end position="457"/>
    </location>
</feature>
<accession>A0AAV6UBJ8</accession>
<dbReference type="InterPro" id="IPR011598">
    <property type="entry name" value="bHLH_dom"/>
</dbReference>
<dbReference type="Gene3D" id="4.10.280.10">
    <property type="entry name" value="Helix-loop-helix DNA-binding domain"/>
    <property type="match status" value="1"/>
</dbReference>
<dbReference type="GO" id="GO:0000978">
    <property type="term" value="F:RNA polymerase II cis-regulatory region sequence-specific DNA binding"/>
    <property type="evidence" value="ECO:0007669"/>
    <property type="project" value="TreeGrafter"/>
</dbReference>
<dbReference type="PANTHER" id="PTHR11534">
    <property type="entry name" value="MYOGENIC FACTOR"/>
    <property type="match status" value="1"/>
</dbReference>
<organism evidence="6 7">
    <name type="scientific">Oedothorax gibbosus</name>
    <dbReference type="NCBI Taxonomy" id="931172"/>
    <lineage>
        <taxon>Eukaryota</taxon>
        <taxon>Metazoa</taxon>
        <taxon>Ecdysozoa</taxon>
        <taxon>Arthropoda</taxon>
        <taxon>Chelicerata</taxon>
        <taxon>Arachnida</taxon>
        <taxon>Araneae</taxon>
        <taxon>Araneomorphae</taxon>
        <taxon>Entelegynae</taxon>
        <taxon>Araneoidea</taxon>
        <taxon>Linyphiidae</taxon>
        <taxon>Erigoninae</taxon>
        <taxon>Oedothorax</taxon>
    </lineage>
</organism>
<comment type="subcellular location">
    <subcellularLocation>
        <location evidence="1">Nucleus</location>
    </subcellularLocation>
</comment>
<dbReference type="InterPro" id="IPR036638">
    <property type="entry name" value="HLH_DNA-bd_sf"/>
</dbReference>
<evidence type="ECO:0000256" key="2">
    <source>
        <dbReference type="ARBA" id="ARBA00023125"/>
    </source>
</evidence>
<sequence length="657" mass="74089">MYTPKRSYPLSPPTGQSPPTQQIHNGSAQKGTNSVIHSNNPRSGYTTVSENERSFTSAMSNAQNELQSNSEQIQQCEMQEQSKQPRSISSFYSDQPCRQKVDYYNDETTCYKQYYPDSKKGSSSESNMYYAEAQKWPVYRSSLPVNDKNYNELISFCNSKNAKKENSIAINSINNSHSSNNSIKSLDKCQERNEQHYACFSLESNSETKFLKTNDDLSEFKCSDTKTIHNFNCGTKFFSNNNGIANAHNTMNGQSSEENVSCNEFNELYFKQEINYNTHITIQNNQRMCLMQENLSYSFQNPSTSSRVKRKSICIQSKSPESKNEATDLSVNAMAMHQKQYAANQMLDTMKYIKKQNEINEKVKTPKDNASKTYSSKAPKKSFTRDVIFKPYSNDCKDTHSTSANNVYPKFGDVNKKMLSKDVNKCCQQQTAQVDGDSDVGSDGEKASFSTASQCSVPPSPLTSEAVDLRQAVSDNEDQHVPHIFIPGQNNQQRTCLVWACKACKKKSVTPNQRQAATLRERNRLKKLNEAYEVLKRASTLDSENDQKFVSKVDILKNAIEYIESLEDILHVPSSIRERDCDSSGSDYGAVNSPPYFVEHYQDNPGRINLSCSSGTPLTNNVSSLDCLSLIVQNINPETSSLFSSITKNTEEEDFKS</sequence>
<dbReference type="InterPro" id="IPR039704">
    <property type="entry name" value="Myogenic_factor"/>
</dbReference>
<dbReference type="EMBL" id="JAFNEN010000508">
    <property type="protein sequence ID" value="KAG8181549.1"/>
    <property type="molecule type" value="Genomic_DNA"/>
</dbReference>
<dbReference type="InterPro" id="IPR002546">
    <property type="entry name" value="MyoD_N"/>
</dbReference>
<feature type="domain" description="BHLH" evidence="5">
    <location>
        <begin position="512"/>
        <end position="566"/>
    </location>
</feature>
<evidence type="ECO:0000256" key="3">
    <source>
        <dbReference type="ARBA" id="ARBA00023242"/>
    </source>
</evidence>
<dbReference type="SUPFAM" id="SSF47459">
    <property type="entry name" value="HLH, helix-loop-helix DNA-binding domain"/>
    <property type="match status" value="1"/>
</dbReference>
<dbReference type="FunFam" id="4.10.280.10:FF:000005">
    <property type="entry name" value="Myogenic factor"/>
    <property type="match status" value="1"/>
</dbReference>